<keyword evidence="1" id="KW-0479">Metal-binding</keyword>
<dbReference type="GeneID" id="108988007"/>
<dbReference type="Gramene" id="Jr05_00090_p1">
    <property type="protein sequence ID" value="cds.Jr05_00090_p1"/>
    <property type="gene ID" value="Jr05_00090"/>
</dbReference>
<dbReference type="PANTHER" id="PTHR46400">
    <property type="entry name" value="RING/U-BOX SUPERFAMILY PROTEIN"/>
    <property type="match status" value="1"/>
</dbReference>
<dbReference type="GO" id="GO:0031624">
    <property type="term" value="F:ubiquitin conjugating enzyme binding"/>
    <property type="evidence" value="ECO:0000318"/>
    <property type="project" value="GO_Central"/>
</dbReference>
<feature type="domain" description="RING-type" evidence="2">
    <location>
        <begin position="192"/>
        <end position="233"/>
    </location>
</feature>
<dbReference type="FunFam" id="3.30.40.10:FF:000226">
    <property type="entry name" value="E3 ubiquitin ligase BIG BROTHER"/>
    <property type="match status" value="1"/>
</dbReference>
<dbReference type="Pfam" id="PF13639">
    <property type="entry name" value="zf-RING_2"/>
    <property type="match status" value="1"/>
</dbReference>
<dbReference type="RefSeq" id="XP_018816635.1">
    <property type="nucleotide sequence ID" value="XM_018961090.2"/>
</dbReference>
<dbReference type="Gene3D" id="3.30.40.10">
    <property type="entry name" value="Zinc/RING finger domain, C3HC4 (zinc finger)"/>
    <property type="match status" value="1"/>
</dbReference>
<dbReference type="OrthoDB" id="9984778at2759"/>
<dbReference type="GO" id="GO:0004842">
    <property type="term" value="F:ubiquitin-protein transferase activity"/>
    <property type="evidence" value="ECO:0000318"/>
    <property type="project" value="GO_Central"/>
</dbReference>
<dbReference type="AlphaFoldDB" id="A0A2I4EB63"/>
<dbReference type="Proteomes" id="UP000235220">
    <property type="component" value="Chromosome 5"/>
</dbReference>
<dbReference type="InterPro" id="IPR033276">
    <property type="entry name" value="BB"/>
</dbReference>
<dbReference type="GO" id="GO:0016567">
    <property type="term" value="P:protein ubiquitination"/>
    <property type="evidence" value="ECO:0007669"/>
    <property type="project" value="InterPro"/>
</dbReference>
<dbReference type="GO" id="GO:0046621">
    <property type="term" value="P:negative regulation of organ growth"/>
    <property type="evidence" value="ECO:0007669"/>
    <property type="project" value="InterPro"/>
</dbReference>
<dbReference type="PROSITE" id="PS50089">
    <property type="entry name" value="ZF_RING_2"/>
    <property type="match status" value="1"/>
</dbReference>
<dbReference type="RefSeq" id="XP_018816646.1">
    <property type="nucleotide sequence ID" value="XM_018961101.2"/>
</dbReference>
<dbReference type="InterPro" id="IPR013083">
    <property type="entry name" value="Znf_RING/FYVE/PHD"/>
</dbReference>
<reference evidence="4 5" key="1">
    <citation type="submission" date="2025-04" db="UniProtKB">
        <authorList>
            <consortium name="RefSeq"/>
        </authorList>
    </citation>
    <scope>IDENTIFICATION</scope>
    <source>
        <tissue evidence="4 5">Leaves</tissue>
    </source>
</reference>
<proteinExistence type="predicted"/>
<evidence type="ECO:0000256" key="1">
    <source>
        <dbReference type="PROSITE-ProRule" id="PRU00175"/>
    </source>
</evidence>
<dbReference type="PANTHER" id="PTHR46400:SF3">
    <property type="entry name" value="E3 UBIQUITIN LIGASE BIG BROTHER-LIKE PROTEIN"/>
    <property type="match status" value="1"/>
</dbReference>
<evidence type="ECO:0000313" key="5">
    <source>
        <dbReference type="RefSeq" id="XP_018816646.1"/>
    </source>
</evidence>
<dbReference type="SMART" id="SM00184">
    <property type="entry name" value="RING"/>
    <property type="match status" value="1"/>
</dbReference>
<organism evidence="3 4">
    <name type="scientific">Juglans regia</name>
    <name type="common">English walnut</name>
    <dbReference type="NCBI Taxonomy" id="51240"/>
    <lineage>
        <taxon>Eukaryota</taxon>
        <taxon>Viridiplantae</taxon>
        <taxon>Streptophyta</taxon>
        <taxon>Embryophyta</taxon>
        <taxon>Tracheophyta</taxon>
        <taxon>Spermatophyta</taxon>
        <taxon>Magnoliopsida</taxon>
        <taxon>eudicotyledons</taxon>
        <taxon>Gunneridae</taxon>
        <taxon>Pentapetalae</taxon>
        <taxon>rosids</taxon>
        <taxon>fabids</taxon>
        <taxon>Fagales</taxon>
        <taxon>Juglandaceae</taxon>
        <taxon>Juglans</taxon>
    </lineage>
</organism>
<dbReference type="InterPro" id="IPR001841">
    <property type="entry name" value="Znf_RING"/>
</dbReference>
<keyword evidence="3" id="KW-1185">Reference proteome</keyword>
<evidence type="ECO:0000313" key="4">
    <source>
        <dbReference type="RefSeq" id="XP_018816635.1"/>
    </source>
</evidence>
<keyword evidence="1" id="KW-0862">Zinc</keyword>
<keyword evidence="1" id="KW-0863">Zinc-finger</keyword>
<evidence type="ECO:0000313" key="3">
    <source>
        <dbReference type="Proteomes" id="UP000235220"/>
    </source>
</evidence>
<evidence type="ECO:0000259" key="2">
    <source>
        <dbReference type="PROSITE" id="PS50089"/>
    </source>
</evidence>
<sequence>MNGNGQMEVHYINTGFPYTVTESFMNFFEGLTHVPINYGHSLPIHDQESAYWSTNMSSYKFGLSSPGSSYYGPYEVNEHLPRTEVSRSVWEFPSTMNREHAFADSQSEGDAIMGVHSIPEECSPTHHNSNSSQITWQDSVDPDNMTYEELLDLGEAVGTQSRGLSQELISLLPTSKYKFKNFFSTKKSGERCVICQMRYKRGDRQIKLPCKHAYHSVCITRWLSINKICPVCNAEVFGEENQSVNGIH</sequence>
<accession>A0A2I4EB63</accession>
<dbReference type="STRING" id="51240.A0A2I4EB63"/>
<dbReference type="SUPFAM" id="SSF57850">
    <property type="entry name" value="RING/U-box"/>
    <property type="match status" value="1"/>
</dbReference>
<dbReference type="GO" id="GO:0008270">
    <property type="term" value="F:zinc ion binding"/>
    <property type="evidence" value="ECO:0007669"/>
    <property type="project" value="UniProtKB-KW"/>
</dbReference>
<gene>
    <name evidence="4 5" type="primary">LOC108988007</name>
</gene>
<name>A0A2I4EB63_JUGRE</name>
<protein>
    <submittedName>
        <fullName evidence="4 5">E3 ubiquitin-protein ligase BIG BROTHER-like isoform X1</fullName>
    </submittedName>
</protein>
<dbReference type="KEGG" id="jre:108988007"/>